<name>A0A815CF34_ADIRI</name>
<keyword evidence="8" id="KW-0675">Receptor</keyword>
<evidence type="ECO:0000259" key="16">
    <source>
        <dbReference type="SMART" id="SM00079"/>
    </source>
</evidence>
<keyword evidence="5" id="KW-0770">Synapse</keyword>
<evidence type="ECO:0000256" key="10">
    <source>
        <dbReference type="ARBA" id="ARBA00023257"/>
    </source>
</evidence>
<keyword evidence="9" id="KW-0325">Glycoprotein</keyword>
<dbReference type="Pfam" id="PF00060">
    <property type="entry name" value="Lig_chan"/>
    <property type="match status" value="1"/>
</dbReference>
<keyword evidence="15" id="KW-0732">Signal</keyword>
<dbReference type="SUPFAM" id="SSF53850">
    <property type="entry name" value="Periplasmic binding protein-like II"/>
    <property type="match status" value="1"/>
</dbReference>
<dbReference type="Pfam" id="PF01094">
    <property type="entry name" value="ANF_receptor"/>
    <property type="match status" value="1"/>
</dbReference>
<evidence type="ECO:0000256" key="9">
    <source>
        <dbReference type="ARBA" id="ARBA00023180"/>
    </source>
</evidence>
<keyword evidence="7 14" id="KW-0472">Membrane</keyword>
<feature type="transmembrane region" description="Helical" evidence="14">
    <location>
        <begin position="823"/>
        <end position="842"/>
    </location>
</feature>
<dbReference type="InterPro" id="IPR000337">
    <property type="entry name" value="GPCR_3"/>
</dbReference>
<comment type="subcellular location">
    <subcellularLocation>
        <location evidence="1">Membrane</location>
        <topology evidence="1">Multi-pass membrane protein</topology>
    </subcellularLocation>
    <subcellularLocation>
        <location evidence="13">Postsynaptic cell membrane</location>
    </subcellularLocation>
</comment>
<accession>A0A815CF34</accession>
<evidence type="ECO:0000256" key="14">
    <source>
        <dbReference type="SAM" id="Phobius"/>
    </source>
</evidence>
<dbReference type="PRINTS" id="PR01176">
    <property type="entry name" value="GABABRECEPTR"/>
</dbReference>
<dbReference type="SUPFAM" id="SSF53822">
    <property type="entry name" value="Periplasmic binding protein-like I"/>
    <property type="match status" value="1"/>
</dbReference>
<dbReference type="SMART" id="SM00079">
    <property type="entry name" value="PBPe"/>
    <property type="match status" value="1"/>
</dbReference>
<dbReference type="InterPro" id="IPR001828">
    <property type="entry name" value="ANF_lig-bd_rcpt"/>
</dbReference>
<comment type="caution">
    <text evidence="18">The sequence shown here is derived from an EMBL/GenBank/DDBJ whole genome shotgun (WGS) entry which is preliminary data.</text>
</comment>
<evidence type="ECO:0000313" key="19">
    <source>
        <dbReference type="Proteomes" id="UP000663828"/>
    </source>
</evidence>
<dbReference type="InterPro" id="IPR028082">
    <property type="entry name" value="Peripla_BP_I"/>
</dbReference>
<dbReference type="Gene3D" id="3.40.190.10">
    <property type="entry name" value="Periplasmic binding protein-like II"/>
    <property type="match status" value="2"/>
</dbReference>
<evidence type="ECO:0000256" key="8">
    <source>
        <dbReference type="ARBA" id="ARBA00023170"/>
    </source>
</evidence>
<dbReference type="Gene3D" id="1.10.287.70">
    <property type="match status" value="1"/>
</dbReference>
<evidence type="ECO:0000313" key="20">
    <source>
        <dbReference type="Proteomes" id="UP000663852"/>
    </source>
</evidence>
<dbReference type="InterPro" id="IPR019594">
    <property type="entry name" value="Glu/Gly-bd"/>
</dbReference>
<sequence>MLSLWLRILLVIQVLSQLADTIWPPSNLSNIRLIGLFPDQYNSSKATPLSVHSRAMFQAAVTLAQQSNMTVEGKSIGYESFLTNGDGIYALADTCRALNDSNIVGVIGPGYSRESHIISPFADKLGFPVVSYASTDPSLSDRQAYPAFYRTVPSDNIAAVTIAKLFVRFNWARCIIIYQNDAFGSGGMSAISDAFDKYNLTVSDTIVFDIATQSVRGSLKPILTKNSARIIILWAIDVYATIVLNNALRADVLGPQFTWILSANIRLSEFDSVYYPNLNGMLVVEPVVGSVVSAPINNTLLNLAYSLWQEYEPETFPGAANVDYYALFAFDAAWLLITSLQQLCLTNTVDYSPCIQYIGNDFCFDRRFINSTALFNIVNSMKYLGVSGAIQFANDTTDRIDGIYYVMKNIQLFTKGIDAVPVMVWSYENDWALYSSTSVIIWPGNSLTTPTGYASLSGVNLRIAVIETAPFTMITQSTDTSGVTRNKLIGYMPDLIELLRVRMGFIPNITLTVNRTFNQVIDAVARDEFDIFVAQTTITALRTQKVGFSDSIFDNSLRVIIRKDLNPNISLFSYLTPFSIKLWFTLLAACIYAGFLFGLIEREINPALRNKSIFSQIGLSLWYSSGTIVGYGVDFHATTAAGRVVTIALYILSLVLVAAYTANLASDLTIAKSKDIIDGIEDIKNGRLAFSRIGILVGSSLEEYYLREISGGIKNYYPIMLKQEIYDGLLNNVIDASIMDSGVLEYVTNNIYCNLTLVGKDFEPSAFGIVFQKGWQYEQILDINILGLREAGTLEDLRKKWFEAKYCSQVGETSQAMSIESMVGLFITFGVISTIGLIGFLWKKRFVIRNFIVKLKEREKSSSRESIKISRDDITAPEVVIKVPLDEDITMTEDVKISLEDETASK</sequence>
<dbReference type="SUPFAM" id="SSF81324">
    <property type="entry name" value="Voltage-gated potassium channels"/>
    <property type="match status" value="1"/>
</dbReference>
<keyword evidence="2" id="KW-0813">Transport</keyword>
<dbReference type="OrthoDB" id="5984008at2759"/>
<feature type="chain" id="PRO_5035605836" description="Ionotropic glutamate receptor C-terminal domain-containing protein" evidence="15">
    <location>
        <begin position="22"/>
        <end position="906"/>
    </location>
</feature>
<evidence type="ECO:0000256" key="1">
    <source>
        <dbReference type="ARBA" id="ARBA00004141"/>
    </source>
</evidence>
<dbReference type="Gene3D" id="3.40.50.2300">
    <property type="match status" value="2"/>
</dbReference>
<evidence type="ECO:0000256" key="12">
    <source>
        <dbReference type="ARBA" id="ARBA00023303"/>
    </source>
</evidence>
<dbReference type="PRINTS" id="PR00248">
    <property type="entry name" value="GPCRMGR"/>
</dbReference>
<evidence type="ECO:0000256" key="11">
    <source>
        <dbReference type="ARBA" id="ARBA00023286"/>
    </source>
</evidence>
<evidence type="ECO:0000256" key="3">
    <source>
        <dbReference type="ARBA" id="ARBA00022692"/>
    </source>
</evidence>
<feature type="transmembrane region" description="Helical" evidence="14">
    <location>
        <begin position="582"/>
        <end position="600"/>
    </location>
</feature>
<evidence type="ECO:0000256" key="6">
    <source>
        <dbReference type="ARBA" id="ARBA00023065"/>
    </source>
</evidence>
<dbReference type="GO" id="GO:0045211">
    <property type="term" value="C:postsynaptic membrane"/>
    <property type="evidence" value="ECO:0007669"/>
    <property type="project" value="UniProtKB-SubCell"/>
</dbReference>
<dbReference type="EMBL" id="CAJNOR010000717">
    <property type="protein sequence ID" value="CAF0990010.1"/>
    <property type="molecule type" value="Genomic_DNA"/>
</dbReference>
<keyword evidence="6" id="KW-0406">Ion transport</keyword>
<evidence type="ECO:0000256" key="2">
    <source>
        <dbReference type="ARBA" id="ARBA00022448"/>
    </source>
</evidence>
<organism evidence="18 20">
    <name type="scientific">Adineta ricciae</name>
    <name type="common">Rotifer</name>
    <dbReference type="NCBI Taxonomy" id="249248"/>
    <lineage>
        <taxon>Eukaryota</taxon>
        <taxon>Metazoa</taxon>
        <taxon>Spiralia</taxon>
        <taxon>Gnathifera</taxon>
        <taxon>Rotifera</taxon>
        <taxon>Eurotatoria</taxon>
        <taxon>Bdelloidea</taxon>
        <taxon>Adinetida</taxon>
        <taxon>Adinetidae</taxon>
        <taxon>Adineta</taxon>
    </lineage>
</organism>
<keyword evidence="10" id="KW-0628">Postsynaptic cell membrane</keyword>
<keyword evidence="4 14" id="KW-1133">Transmembrane helix</keyword>
<dbReference type="GO" id="GO:0015276">
    <property type="term" value="F:ligand-gated monoatomic ion channel activity"/>
    <property type="evidence" value="ECO:0007669"/>
    <property type="project" value="InterPro"/>
</dbReference>
<keyword evidence="19" id="KW-1185">Reference proteome</keyword>
<keyword evidence="3 14" id="KW-0812">Transmembrane</keyword>
<evidence type="ECO:0000256" key="7">
    <source>
        <dbReference type="ARBA" id="ARBA00023136"/>
    </source>
</evidence>
<reference evidence="18" key="1">
    <citation type="submission" date="2021-02" db="EMBL/GenBank/DDBJ databases">
        <authorList>
            <person name="Nowell W R."/>
        </authorList>
    </citation>
    <scope>NUCLEOTIDE SEQUENCE</scope>
</reference>
<keyword evidence="12" id="KW-0407">Ion channel</keyword>
<keyword evidence="11" id="KW-1071">Ligand-gated ion channel</keyword>
<dbReference type="InterPro" id="IPR001320">
    <property type="entry name" value="Iontro_rcpt_C"/>
</dbReference>
<proteinExistence type="predicted"/>
<evidence type="ECO:0000256" key="5">
    <source>
        <dbReference type="ARBA" id="ARBA00023018"/>
    </source>
</evidence>
<protein>
    <recommendedName>
        <fullName evidence="16">Ionotropic glutamate receptor C-terminal domain-containing protein</fullName>
    </recommendedName>
</protein>
<dbReference type="InterPro" id="IPR015683">
    <property type="entry name" value="Ionotropic_Glu_rcpt"/>
</dbReference>
<dbReference type="Proteomes" id="UP000663828">
    <property type="component" value="Unassembled WGS sequence"/>
</dbReference>
<gene>
    <name evidence="18" type="ORF">EDS130_LOCUS29673</name>
    <name evidence="17" type="ORF">XAT740_LOCUS12645</name>
</gene>
<evidence type="ECO:0000313" key="18">
    <source>
        <dbReference type="EMBL" id="CAF1283208.1"/>
    </source>
</evidence>
<feature type="domain" description="Ionotropic glutamate receptor C-terminal" evidence="16">
    <location>
        <begin position="460"/>
        <end position="804"/>
    </location>
</feature>
<feature type="transmembrane region" description="Helical" evidence="14">
    <location>
        <begin position="612"/>
        <end position="633"/>
    </location>
</feature>
<dbReference type="Pfam" id="PF10613">
    <property type="entry name" value="Lig_chan-Glu_bd"/>
    <property type="match status" value="1"/>
</dbReference>
<evidence type="ECO:0000256" key="15">
    <source>
        <dbReference type="SAM" id="SignalP"/>
    </source>
</evidence>
<dbReference type="Proteomes" id="UP000663852">
    <property type="component" value="Unassembled WGS sequence"/>
</dbReference>
<dbReference type="GO" id="GO:0004930">
    <property type="term" value="F:G protein-coupled receptor activity"/>
    <property type="evidence" value="ECO:0007669"/>
    <property type="project" value="InterPro"/>
</dbReference>
<evidence type="ECO:0000256" key="4">
    <source>
        <dbReference type="ARBA" id="ARBA00022989"/>
    </source>
</evidence>
<evidence type="ECO:0000313" key="17">
    <source>
        <dbReference type="EMBL" id="CAF0990010.1"/>
    </source>
</evidence>
<dbReference type="EMBL" id="CAJNOJ010000202">
    <property type="protein sequence ID" value="CAF1283208.1"/>
    <property type="molecule type" value="Genomic_DNA"/>
</dbReference>
<feature type="signal peptide" evidence="15">
    <location>
        <begin position="1"/>
        <end position="21"/>
    </location>
</feature>
<evidence type="ECO:0000256" key="13">
    <source>
        <dbReference type="ARBA" id="ARBA00034100"/>
    </source>
</evidence>
<dbReference type="PANTHER" id="PTHR18966">
    <property type="entry name" value="IONOTROPIC GLUTAMATE RECEPTOR"/>
    <property type="match status" value="1"/>
</dbReference>
<feature type="transmembrane region" description="Helical" evidence="14">
    <location>
        <begin position="645"/>
        <end position="665"/>
    </location>
</feature>
<dbReference type="AlphaFoldDB" id="A0A815CF34"/>